<feature type="compositionally biased region" description="Basic residues" evidence="1">
    <location>
        <begin position="40"/>
        <end position="55"/>
    </location>
</feature>
<dbReference type="AlphaFoldDB" id="A0A6A6I3Q5"/>
<feature type="region of interest" description="Disordered" evidence="1">
    <location>
        <begin position="154"/>
        <end position="224"/>
    </location>
</feature>
<proteinExistence type="predicted"/>
<feature type="region of interest" description="Disordered" evidence="1">
    <location>
        <begin position="32"/>
        <end position="55"/>
    </location>
</feature>
<gene>
    <name evidence="2" type="ORF">BU26DRAFT_568890</name>
</gene>
<reference evidence="2" key="1">
    <citation type="journal article" date="2020" name="Stud. Mycol.">
        <title>101 Dothideomycetes genomes: a test case for predicting lifestyles and emergence of pathogens.</title>
        <authorList>
            <person name="Haridas S."/>
            <person name="Albert R."/>
            <person name="Binder M."/>
            <person name="Bloem J."/>
            <person name="Labutti K."/>
            <person name="Salamov A."/>
            <person name="Andreopoulos B."/>
            <person name="Baker S."/>
            <person name="Barry K."/>
            <person name="Bills G."/>
            <person name="Bluhm B."/>
            <person name="Cannon C."/>
            <person name="Castanera R."/>
            <person name="Culley D."/>
            <person name="Daum C."/>
            <person name="Ezra D."/>
            <person name="Gonzalez J."/>
            <person name="Henrissat B."/>
            <person name="Kuo A."/>
            <person name="Liang C."/>
            <person name="Lipzen A."/>
            <person name="Lutzoni F."/>
            <person name="Magnuson J."/>
            <person name="Mondo S."/>
            <person name="Nolan M."/>
            <person name="Ohm R."/>
            <person name="Pangilinan J."/>
            <person name="Park H.-J."/>
            <person name="Ramirez L."/>
            <person name="Alfaro M."/>
            <person name="Sun H."/>
            <person name="Tritt A."/>
            <person name="Yoshinaga Y."/>
            <person name="Zwiers L.-H."/>
            <person name="Turgeon B."/>
            <person name="Goodwin S."/>
            <person name="Spatafora J."/>
            <person name="Crous P."/>
            <person name="Grigoriev I."/>
        </authorList>
    </citation>
    <scope>NUCLEOTIDE SEQUENCE</scope>
    <source>
        <strain evidence="2">CBS 122368</strain>
    </source>
</reference>
<sequence>MGNSSSATRHHRRMPRDHRTIIRVEFDPDLAIPGLAEGRPHRRRRRHHHDGRRRRSHWDEIEYAHGAGYGEGFDEGYGEGYHQGYDDGYVDPHAHHGGRSLPGMREYGYGPEDYLDGDGHPAQPGYGMQDPYADADYASYEGGHPAYGMHDPYADGSYHGGHPGYGMNEPSPRRAGRRPRRPRAQAAGGRDRVQQSQFEFAGYEEDDIRSEYAGPLEPRRIGWH</sequence>
<dbReference type="Proteomes" id="UP000800094">
    <property type="component" value="Unassembled WGS sequence"/>
</dbReference>
<dbReference type="EMBL" id="ML987202">
    <property type="protein sequence ID" value="KAF2244897.1"/>
    <property type="molecule type" value="Genomic_DNA"/>
</dbReference>
<name>A0A6A6I3Q5_9PLEO</name>
<keyword evidence="3" id="KW-1185">Reference proteome</keyword>
<evidence type="ECO:0000313" key="2">
    <source>
        <dbReference type="EMBL" id="KAF2244897.1"/>
    </source>
</evidence>
<evidence type="ECO:0000256" key="1">
    <source>
        <dbReference type="SAM" id="MobiDB-lite"/>
    </source>
</evidence>
<organism evidence="2 3">
    <name type="scientific">Trematosphaeria pertusa</name>
    <dbReference type="NCBI Taxonomy" id="390896"/>
    <lineage>
        <taxon>Eukaryota</taxon>
        <taxon>Fungi</taxon>
        <taxon>Dikarya</taxon>
        <taxon>Ascomycota</taxon>
        <taxon>Pezizomycotina</taxon>
        <taxon>Dothideomycetes</taxon>
        <taxon>Pleosporomycetidae</taxon>
        <taxon>Pleosporales</taxon>
        <taxon>Massarineae</taxon>
        <taxon>Trematosphaeriaceae</taxon>
        <taxon>Trematosphaeria</taxon>
    </lineage>
</organism>
<protein>
    <submittedName>
        <fullName evidence="2">Uncharacterized protein</fullName>
    </submittedName>
</protein>
<dbReference type="GeneID" id="54587154"/>
<accession>A0A6A6I3Q5</accession>
<dbReference type="RefSeq" id="XP_033679901.1">
    <property type="nucleotide sequence ID" value="XM_033833824.1"/>
</dbReference>
<feature type="compositionally biased region" description="Basic residues" evidence="1">
    <location>
        <begin position="174"/>
        <end position="183"/>
    </location>
</feature>
<evidence type="ECO:0000313" key="3">
    <source>
        <dbReference type="Proteomes" id="UP000800094"/>
    </source>
</evidence>